<dbReference type="Proteomes" id="UP000007264">
    <property type="component" value="Unassembled WGS sequence"/>
</dbReference>
<dbReference type="FunFam" id="1.25.40.480:FF:000001">
    <property type="entry name" value="Bystin (51.6 kD)-like"/>
    <property type="match status" value="1"/>
</dbReference>
<dbReference type="InterPro" id="IPR007955">
    <property type="entry name" value="Bystin"/>
</dbReference>
<dbReference type="PANTHER" id="PTHR12821">
    <property type="entry name" value="BYSTIN"/>
    <property type="match status" value="1"/>
</dbReference>
<dbReference type="GO" id="GO:0005737">
    <property type="term" value="C:cytoplasm"/>
    <property type="evidence" value="ECO:0007669"/>
    <property type="project" value="TreeGrafter"/>
</dbReference>
<reference evidence="7 8" key="1">
    <citation type="journal article" date="2012" name="Genome Biol.">
        <title>The genome of the polar eukaryotic microalga coccomyxa subellipsoidea reveals traits of cold adaptation.</title>
        <authorList>
            <person name="Blanc G."/>
            <person name="Agarkova I."/>
            <person name="Grimwood J."/>
            <person name="Kuo A."/>
            <person name="Brueggeman A."/>
            <person name="Dunigan D."/>
            <person name="Gurnon J."/>
            <person name="Ladunga I."/>
            <person name="Lindquist E."/>
            <person name="Lucas S."/>
            <person name="Pangilinan J."/>
            <person name="Proschold T."/>
            <person name="Salamov A."/>
            <person name="Schmutz J."/>
            <person name="Weeks D."/>
            <person name="Yamada T."/>
            <person name="Claverie J.M."/>
            <person name="Grigoriev I."/>
            <person name="Van Etten J."/>
            <person name="Lomsadze A."/>
            <person name="Borodovsky M."/>
        </authorList>
    </citation>
    <scope>NUCLEOTIDE SEQUENCE [LARGE SCALE GENOMIC DNA]</scope>
    <source>
        <strain evidence="7 8">C-169</strain>
    </source>
</reference>
<evidence type="ECO:0000256" key="1">
    <source>
        <dbReference type="ARBA" id="ARBA00004604"/>
    </source>
</evidence>
<name>I0YN10_COCSC</name>
<keyword evidence="4" id="KW-0539">Nucleus</keyword>
<dbReference type="GO" id="GO:0030515">
    <property type="term" value="F:snoRNA binding"/>
    <property type="evidence" value="ECO:0007669"/>
    <property type="project" value="TreeGrafter"/>
</dbReference>
<evidence type="ECO:0000256" key="3">
    <source>
        <dbReference type="ARBA" id="ARBA00022517"/>
    </source>
</evidence>
<evidence type="ECO:0000313" key="7">
    <source>
        <dbReference type="EMBL" id="EIE19779.1"/>
    </source>
</evidence>
<dbReference type="EMBL" id="AGSI01000018">
    <property type="protein sequence ID" value="EIE19779.1"/>
    <property type="molecule type" value="Genomic_DNA"/>
</dbReference>
<evidence type="ECO:0000256" key="4">
    <source>
        <dbReference type="ARBA" id="ARBA00023242"/>
    </source>
</evidence>
<dbReference type="GO" id="GO:0030688">
    <property type="term" value="C:preribosome, small subunit precursor"/>
    <property type="evidence" value="ECO:0007669"/>
    <property type="project" value="TreeGrafter"/>
</dbReference>
<dbReference type="STRING" id="574566.I0YN10"/>
<dbReference type="GeneID" id="17037751"/>
<evidence type="ECO:0000256" key="5">
    <source>
        <dbReference type="ARBA" id="ARBA00074032"/>
    </source>
</evidence>
<dbReference type="PANTHER" id="PTHR12821:SF0">
    <property type="entry name" value="BYSTIN"/>
    <property type="match status" value="1"/>
</dbReference>
<gene>
    <name evidence="7" type="ORF">COCSUDRAFT_31125</name>
</gene>
<sequence>MRAYQGHDADSDVESDDAGGFSDVEEHWEEEEIGLEDEAALARFMNPEAASQQQRTLSDIIMERIREKQEAGGMPAIPEDEEGPGMVPGGIKPELVELYKEVGKILRRFTTGKVPKAFKIIPKLENWEDVLFLTDPEGWSPHATYQATRMFVSNLNAKMAQRFMALVLLPHVRRDISDNRRLHHALFQALKKAAYKPDAFYKGLLLPLCQSGTCTLREAVILSSVLTRVSLPMLHSAAALARLAGMAYSGVNSFFIRVLLDKKYALPYRVIDALVDHFLGFRKEERQLPVVWHQSLLTFVQRYKHEIRAEDKQLLHKLIRRQFHYLVTPEVHRELEASRSRGEKSKAGAMEVQARVSSKVTENIRELPPVLLMEED</sequence>
<dbReference type="Pfam" id="PF05291">
    <property type="entry name" value="Bystin"/>
    <property type="match status" value="1"/>
</dbReference>
<dbReference type="OrthoDB" id="2192561at2759"/>
<keyword evidence="8" id="KW-1185">Reference proteome</keyword>
<feature type="compositionally biased region" description="Basic and acidic residues" evidence="6">
    <location>
        <begin position="1"/>
        <end position="10"/>
    </location>
</feature>
<comment type="similarity">
    <text evidence="2">Belongs to the bystin family.</text>
</comment>
<evidence type="ECO:0000313" key="8">
    <source>
        <dbReference type="Proteomes" id="UP000007264"/>
    </source>
</evidence>
<organism evidence="7 8">
    <name type="scientific">Coccomyxa subellipsoidea (strain C-169)</name>
    <name type="common">Green microalga</name>
    <dbReference type="NCBI Taxonomy" id="574566"/>
    <lineage>
        <taxon>Eukaryota</taxon>
        <taxon>Viridiplantae</taxon>
        <taxon>Chlorophyta</taxon>
        <taxon>core chlorophytes</taxon>
        <taxon>Trebouxiophyceae</taxon>
        <taxon>Trebouxiophyceae incertae sedis</taxon>
        <taxon>Coccomyxaceae</taxon>
        <taxon>Coccomyxa</taxon>
        <taxon>Coccomyxa subellipsoidea</taxon>
    </lineage>
</organism>
<evidence type="ECO:0000256" key="6">
    <source>
        <dbReference type="SAM" id="MobiDB-lite"/>
    </source>
</evidence>
<dbReference type="RefSeq" id="XP_005644323.1">
    <property type="nucleotide sequence ID" value="XM_005644266.1"/>
</dbReference>
<feature type="region of interest" description="Disordered" evidence="6">
    <location>
        <begin position="1"/>
        <end position="31"/>
    </location>
</feature>
<dbReference type="AlphaFoldDB" id="I0YN10"/>
<comment type="caution">
    <text evidence="7">The sequence shown here is derived from an EMBL/GenBank/DDBJ whole genome shotgun (WGS) entry which is preliminary data.</text>
</comment>
<dbReference type="GO" id="GO:0006364">
    <property type="term" value="P:rRNA processing"/>
    <property type="evidence" value="ECO:0007669"/>
    <property type="project" value="TreeGrafter"/>
</dbReference>
<dbReference type="Gene3D" id="1.25.40.480">
    <property type="match status" value="1"/>
</dbReference>
<dbReference type="GO" id="GO:0005730">
    <property type="term" value="C:nucleolus"/>
    <property type="evidence" value="ECO:0007669"/>
    <property type="project" value="UniProtKB-SubCell"/>
</dbReference>
<proteinExistence type="inferred from homology"/>
<dbReference type="KEGG" id="csl:COCSUDRAFT_31125"/>
<accession>I0YN10</accession>
<dbReference type="eggNOG" id="KOG3871">
    <property type="taxonomic scope" value="Eukaryota"/>
</dbReference>
<comment type="subcellular location">
    <subcellularLocation>
        <location evidence="1">Nucleus</location>
        <location evidence="1">Nucleolus</location>
    </subcellularLocation>
</comment>
<evidence type="ECO:0000256" key="2">
    <source>
        <dbReference type="ARBA" id="ARBA00007114"/>
    </source>
</evidence>
<protein>
    <recommendedName>
        <fullName evidence="5">Bystin</fullName>
    </recommendedName>
</protein>
<keyword evidence="3" id="KW-0690">Ribosome biogenesis</keyword>